<organism evidence="2 3">
    <name type="scientific">Oryza meyeriana var. granulata</name>
    <dbReference type="NCBI Taxonomy" id="110450"/>
    <lineage>
        <taxon>Eukaryota</taxon>
        <taxon>Viridiplantae</taxon>
        <taxon>Streptophyta</taxon>
        <taxon>Embryophyta</taxon>
        <taxon>Tracheophyta</taxon>
        <taxon>Spermatophyta</taxon>
        <taxon>Magnoliopsida</taxon>
        <taxon>Liliopsida</taxon>
        <taxon>Poales</taxon>
        <taxon>Poaceae</taxon>
        <taxon>BOP clade</taxon>
        <taxon>Oryzoideae</taxon>
        <taxon>Oryzeae</taxon>
        <taxon>Oryzinae</taxon>
        <taxon>Oryza</taxon>
        <taxon>Oryza meyeriana</taxon>
    </lineage>
</organism>
<feature type="compositionally biased region" description="Basic and acidic residues" evidence="1">
    <location>
        <begin position="8"/>
        <end position="32"/>
    </location>
</feature>
<dbReference type="Proteomes" id="UP000479710">
    <property type="component" value="Unassembled WGS sequence"/>
</dbReference>
<comment type="caution">
    <text evidence="2">The sequence shown here is derived from an EMBL/GenBank/DDBJ whole genome shotgun (WGS) entry which is preliminary data.</text>
</comment>
<feature type="region of interest" description="Disordered" evidence="1">
    <location>
        <begin position="1"/>
        <end position="32"/>
    </location>
</feature>
<proteinExistence type="predicted"/>
<name>A0A6G1DTN2_9ORYZ</name>
<keyword evidence="3" id="KW-1185">Reference proteome</keyword>
<accession>A0A6G1DTN2</accession>
<reference evidence="2 3" key="1">
    <citation type="submission" date="2019-11" db="EMBL/GenBank/DDBJ databases">
        <title>Whole genome sequence of Oryza granulata.</title>
        <authorList>
            <person name="Li W."/>
        </authorList>
    </citation>
    <scope>NUCLEOTIDE SEQUENCE [LARGE SCALE GENOMIC DNA]</scope>
    <source>
        <strain evidence="3">cv. Menghai</strain>
        <tissue evidence="2">Leaf</tissue>
    </source>
</reference>
<evidence type="ECO:0000313" key="3">
    <source>
        <dbReference type="Proteomes" id="UP000479710"/>
    </source>
</evidence>
<sequence length="132" mass="15143">MAVKSRRMYLDERGDSTLLDEKENDRRSELEDPRNGAVEVMRTLLTLGAKPLPSDSRMDKDVAEFCAGLIHAYTQLWLHVRVFEDLECQAFLREKQPHSTHAEAKEFCLGNKHYITLASNQSMNLKKSTQCS</sequence>
<dbReference type="AlphaFoldDB" id="A0A6G1DTN2"/>
<protein>
    <submittedName>
        <fullName evidence="2">Uncharacterized protein</fullName>
    </submittedName>
</protein>
<dbReference type="EMBL" id="SPHZ02000005">
    <property type="protein sequence ID" value="KAF0916195.1"/>
    <property type="molecule type" value="Genomic_DNA"/>
</dbReference>
<gene>
    <name evidence="2" type="ORF">E2562_000787</name>
</gene>
<evidence type="ECO:0000256" key="1">
    <source>
        <dbReference type="SAM" id="MobiDB-lite"/>
    </source>
</evidence>
<evidence type="ECO:0000313" key="2">
    <source>
        <dbReference type="EMBL" id="KAF0916195.1"/>
    </source>
</evidence>